<evidence type="ECO:0000313" key="3">
    <source>
        <dbReference type="EMBL" id="GGX71852.1"/>
    </source>
</evidence>
<dbReference type="PROSITE" id="PS00018">
    <property type="entry name" value="EF_HAND_1"/>
    <property type="match status" value="1"/>
</dbReference>
<dbReference type="SUPFAM" id="SSF47473">
    <property type="entry name" value="EF-hand"/>
    <property type="match status" value="1"/>
</dbReference>
<accession>A0A918NJA1</accession>
<dbReference type="Pfam" id="PF13202">
    <property type="entry name" value="EF-hand_5"/>
    <property type="match status" value="1"/>
</dbReference>
<dbReference type="EMBL" id="BMXR01000015">
    <property type="protein sequence ID" value="GGX71852.1"/>
    <property type="molecule type" value="Genomic_DNA"/>
</dbReference>
<name>A0A918NJA1_9GAMM</name>
<reference evidence="3" key="2">
    <citation type="submission" date="2020-09" db="EMBL/GenBank/DDBJ databases">
        <authorList>
            <person name="Sun Q."/>
            <person name="Kim S."/>
        </authorList>
    </citation>
    <scope>NUCLEOTIDE SEQUENCE</scope>
    <source>
        <strain evidence="3">KCTC 22169</strain>
    </source>
</reference>
<dbReference type="RefSeq" id="WP_189612855.1">
    <property type="nucleotide sequence ID" value="NZ_BMXR01000015.1"/>
</dbReference>
<evidence type="ECO:0000313" key="4">
    <source>
        <dbReference type="Proteomes" id="UP000626148"/>
    </source>
</evidence>
<dbReference type="AlphaFoldDB" id="A0A918NJA1"/>
<feature type="signal peptide" evidence="1">
    <location>
        <begin position="1"/>
        <end position="22"/>
    </location>
</feature>
<dbReference type="Proteomes" id="UP000626148">
    <property type="component" value="Unassembled WGS sequence"/>
</dbReference>
<feature type="domain" description="EF-hand" evidence="2">
    <location>
        <begin position="56"/>
        <end position="91"/>
    </location>
</feature>
<proteinExistence type="predicted"/>
<organism evidence="3 4">
    <name type="scientific">Saccharospirillum salsuginis</name>
    <dbReference type="NCBI Taxonomy" id="418750"/>
    <lineage>
        <taxon>Bacteria</taxon>
        <taxon>Pseudomonadati</taxon>
        <taxon>Pseudomonadota</taxon>
        <taxon>Gammaproteobacteria</taxon>
        <taxon>Oceanospirillales</taxon>
        <taxon>Saccharospirillaceae</taxon>
        <taxon>Saccharospirillum</taxon>
    </lineage>
</organism>
<keyword evidence="1" id="KW-0732">Signal</keyword>
<dbReference type="InterPro" id="IPR011992">
    <property type="entry name" value="EF-hand-dom_pair"/>
</dbReference>
<dbReference type="PROSITE" id="PS50222">
    <property type="entry name" value="EF_HAND_2"/>
    <property type="match status" value="1"/>
</dbReference>
<sequence length="98" mass="10560">MRKTALVTGILFAMGATAPAMAAGQSEDDWTASNNKKLFQTIDTNGDSVLTQNEVSNYDEIANLFTHLDADGDGELSNREFGEFNPSQATINQAKGKM</sequence>
<keyword evidence="4" id="KW-1185">Reference proteome</keyword>
<evidence type="ECO:0000259" key="2">
    <source>
        <dbReference type="PROSITE" id="PS50222"/>
    </source>
</evidence>
<reference evidence="3" key="1">
    <citation type="journal article" date="2014" name="Int. J. Syst. Evol. Microbiol.">
        <title>Complete genome sequence of Corynebacterium casei LMG S-19264T (=DSM 44701T), isolated from a smear-ripened cheese.</title>
        <authorList>
            <consortium name="US DOE Joint Genome Institute (JGI-PGF)"/>
            <person name="Walter F."/>
            <person name="Albersmeier A."/>
            <person name="Kalinowski J."/>
            <person name="Ruckert C."/>
        </authorList>
    </citation>
    <scope>NUCLEOTIDE SEQUENCE</scope>
    <source>
        <strain evidence="3">KCTC 22169</strain>
    </source>
</reference>
<evidence type="ECO:0000256" key="1">
    <source>
        <dbReference type="SAM" id="SignalP"/>
    </source>
</evidence>
<dbReference type="InterPro" id="IPR002048">
    <property type="entry name" value="EF_hand_dom"/>
</dbReference>
<feature type="chain" id="PRO_5037203234" description="EF-hand domain-containing protein" evidence="1">
    <location>
        <begin position="23"/>
        <end position="98"/>
    </location>
</feature>
<comment type="caution">
    <text evidence="3">The sequence shown here is derived from an EMBL/GenBank/DDBJ whole genome shotgun (WGS) entry which is preliminary data.</text>
</comment>
<gene>
    <name evidence="3" type="ORF">GCM10007392_44020</name>
</gene>
<protein>
    <recommendedName>
        <fullName evidence="2">EF-hand domain-containing protein</fullName>
    </recommendedName>
</protein>
<dbReference type="InterPro" id="IPR018247">
    <property type="entry name" value="EF_Hand_1_Ca_BS"/>
</dbReference>
<dbReference type="GO" id="GO:0005509">
    <property type="term" value="F:calcium ion binding"/>
    <property type="evidence" value="ECO:0007669"/>
    <property type="project" value="InterPro"/>
</dbReference>
<dbReference type="Gene3D" id="1.10.238.10">
    <property type="entry name" value="EF-hand"/>
    <property type="match status" value="1"/>
</dbReference>